<accession>A0A139A2G4</accession>
<proteinExistence type="predicted"/>
<dbReference type="EMBL" id="KQ965811">
    <property type="protein sequence ID" value="KXS10976.1"/>
    <property type="molecule type" value="Genomic_DNA"/>
</dbReference>
<sequence length="85" mass="9687">MRGFLTRISAIAPSTQSFHVESGESLPTAHLEKRAPGSWEYVKCPGNPTELTLLGWKTQDGYEVARYDVYVNGRWKWEKAELRGM</sequence>
<evidence type="ECO:0000313" key="1">
    <source>
        <dbReference type="EMBL" id="KXS10976.1"/>
    </source>
</evidence>
<organism evidence="1 2">
    <name type="scientific">Gonapodya prolifera (strain JEL478)</name>
    <name type="common">Monoblepharis prolifera</name>
    <dbReference type="NCBI Taxonomy" id="1344416"/>
    <lineage>
        <taxon>Eukaryota</taxon>
        <taxon>Fungi</taxon>
        <taxon>Fungi incertae sedis</taxon>
        <taxon>Chytridiomycota</taxon>
        <taxon>Chytridiomycota incertae sedis</taxon>
        <taxon>Monoblepharidomycetes</taxon>
        <taxon>Monoblepharidales</taxon>
        <taxon>Gonapodyaceae</taxon>
        <taxon>Gonapodya</taxon>
    </lineage>
</organism>
<dbReference type="Proteomes" id="UP000070544">
    <property type="component" value="Unassembled WGS sequence"/>
</dbReference>
<reference evidence="1 2" key="1">
    <citation type="journal article" date="2015" name="Genome Biol. Evol.">
        <title>Phylogenomic analyses indicate that early fungi evolved digesting cell walls of algal ancestors of land plants.</title>
        <authorList>
            <person name="Chang Y."/>
            <person name="Wang S."/>
            <person name="Sekimoto S."/>
            <person name="Aerts A.L."/>
            <person name="Choi C."/>
            <person name="Clum A."/>
            <person name="LaButti K.M."/>
            <person name="Lindquist E.A."/>
            <person name="Yee Ngan C."/>
            <person name="Ohm R.A."/>
            <person name="Salamov A.A."/>
            <person name="Grigoriev I.V."/>
            <person name="Spatafora J.W."/>
            <person name="Berbee M.L."/>
        </authorList>
    </citation>
    <scope>NUCLEOTIDE SEQUENCE [LARGE SCALE GENOMIC DNA]</scope>
    <source>
        <strain evidence="1 2">JEL478</strain>
    </source>
</reference>
<gene>
    <name evidence="1" type="ORF">M427DRAFT_61336</name>
</gene>
<dbReference type="AlphaFoldDB" id="A0A139A2G4"/>
<protein>
    <submittedName>
        <fullName evidence="1">Uncharacterized protein</fullName>
    </submittedName>
</protein>
<name>A0A139A2G4_GONPJ</name>
<keyword evidence="2" id="KW-1185">Reference proteome</keyword>
<evidence type="ECO:0000313" key="2">
    <source>
        <dbReference type="Proteomes" id="UP000070544"/>
    </source>
</evidence>